<evidence type="ECO:0000256" key="3">
    <source>
        <dbReference type="ARBA" id="ARBA00022722"/>
    </source>
</evidence>
<dbReference type="Proteomes" id="UP000727993">
    <property type="component" value="Unassembled WGS sequence"/>
</dbReference>
<keyword evidence="4 8" id="KW-0479">Metal-binding</keyword>
<feature type="binding site" evidence="8">
    <location>
        <position position="95"/>
    </location>
    <ligand>
        <name>Mg(2+)</name>
        <dbReference type="ChEBI" id="CHEBI:18420"/>
    </ligand>
</feature>
<reference evidence="10 11" key="1">
    <citation type="submission" date="2020-10" db="EMBL/GenBank/DDBJ databases">
        <title>Connecting structure to function with the recovery of over 1000 high-quality activated sludge metagenome-assembled genomes encoding full-length rRNA genes using long-read sequencing.</title>
        <authorList>
            <person name="Singleton C.M."/>
            <person name="Petriglieri F."/>
            <person name="Kristensen J.M."/>
            <person name="Kirkegaard R.H."/>
            <person name="Michaelsen T.Y."/>
            <person name="Andersen M.H."/>
            <person name="Karst S.M."/>
            <person name="Dueholm M.S."/>
            <person name="Nielsen P.H."/>
            <person name="Albertsen M."/>
        </authorList>
    </citation>
    <scope>NUCLEOTIDE SEQUENCE [LARGE SCALE GENOMIC DNA]</scope>
    <source>
        <strain evidence="10">Lyne_18-Q3-R50-59_MAXAC.006</strain>
    </source>
</reference>
<keyword evidence="2 8" id="KW-1277">Toxin-antitoxin system</keyword>
<dbReference type="AlphaFoldDB" id="A0A936ND33"/>
<evidence type="ECO:0000256" key="1">
    <source>
        <dbReference type="ARBA" id="ARBA00001946"/>
    </source>
</evidence>
<keyword evidence="3 8" id="KW-0540">Nuclease</keyword>
<evidence type="ECO:0000256" key="8">
    <source>
        <dbReference type="HAMAP-Rule" id="MF_00265"/>
    </source>
</evidence>
<dbReference type="Pfam" id="PF01850">
    <property type="entry name" value="PIN"/>
    <property type="match status" value="1"/>
</dbReference>
<evidence type="ECO:0000313" key="11">
    <source>
        <dbReference type="Proteomes" id="UP000727993"/>
    </source>
</evidence>
<gene>
    <name evidence="8" type="primary">vapC</name>
    <name evidence="10" type="ORF">IPN02_14955</name>
</gene>
<evidence type="ECO:0000256" key="6">
    <source>
        <dbReference type="ARBA" id="ARBA00022842"/>
    </source>
</evidence>
<dbReference type="InterPro" id="IPR029060">
    <property type="entry name" value="PIN-like_dom_sf"/>
</dbReference>
<dbReference type="GO" id="GO:0090729">
    <property type="term" value="F:toxin activity"/>
    <property type="evidence" value="ECO:0007669"/>
    <property type="project" value="UniProtKB-KW"/>
</dbReference>
<dbReference type="PANTHER" id="PTHR33653">
    <property type="entry name" value="RIBONUCLEASE VAPC2"/>
    <property type="match status" value="1"/>
</dbReference>
<feature type="domain" description="PIN" evidence="9">
    <location>
        <begin position="3"/>
        <end position="120"/>
    </location>
</feature>
<dbReference type="InterPro" id="IPR022907">
    <property type="entry name" value="VapC_family"/>
</dbReference>
<feature type="binding site" evidence="8">
    <location>
        <position position="6"/>
    </location>
    <ligand>
        <name>Mg(2+)</name>
        <dbReference type="ChEBI" id="CHEBI:18420"/>
    </ligand>
</feature>
<protein>
    <recommendedName>
        <fullName evidence="8">Ribonuclease VapC</fullName>
        <shortName evidence="8">RNase VapC</shortName>
        <ecNumber evidence="8">3.1.-.-</ecNumber>
    </recommendedName>
    <alternativeName>
        <fullName evidence="8">Toxin VapC</fullName>
    </alternativeName>
</protein>
<dbReference type="SUPFAM" id="SSF88723">
    <property type="entry name" value="PIN domain-like"/>
    <property type="match status" value="1"/>
</dbReference>
<evidence type="ECO:0000256" key="5">
    <source>
        <dbReference type="ARBA" id="ARBA00022801"/>
    </source>
</evidence>
<dbReference type="EMBL" id="JADJZA010000008">
    <property type="protein sequence ID" value="MBK9298100.1"/>
    <property type="molecule type" value="Genomic_DNA"/>
</dbReference>
<sequence length="134" mass="14574">MTIVVDANVAIAVLNPHHLSHEAALKRCPRDGKLLILGITRAEALIHATRSSQFENADAELRRLGFVTEPLDNAVADRARQLQADHGNKNFPMVDAVVAAFRAERRLPVITCDTKWPAMDEVEVETLSPASAGG</sequence>
<dbReference type="PANTHER" id="PTHR33653:SF1">
    <property type="entry name" value="RIBONUCLEASE VAPC2"/>
    <property type="match status" value="1"/>
</dbReference>
<keyword evidence="5 8" id="KW-0378">Hydrolase</keyword>
<evidence type="ECO:0000256" key="4">
    <source>
        <dbReference type="ARBA" id="ARBA00022723"/>
    </source>
</evidence>
<dbReference type="InterPro" id="IPR002716">
    <property type="entry name" value="PIN_dom"/>
</dbReference>
<accession>A0A936ND33</accession>
<proteinExistence type="inferred from homology"/>
<dbReference type="GO" id="GO:0004540">
    <property type="term" value="F:RNA nuclease activity"/>
    <property type="evidence" value="ECO:0007669"/>
    <property type="project" value="InterPro"/>
</dbReference>
<organism evidence="10 11">
    <name type="scientific">Candidatus Neomicrothrix subdominans</name>
    <dbReference type="NCBI Taxonomy" id="2954438"/>
    <lineage>
        <taxon>Bacteria</taxon>
        <taxon>Bacillati</taxon>
        <taxon>Actinomycetota</taxon>
        <taxon>Acidimicrobiia</taxon>
        <taxon>Acidimicrobiales</taxon>
        <taxon>Microthrixaceae</taxon>
        <taxon>Candidatus Neomicrothrix</taxon>
    </lineage>
</organism>
<evidence type="ECO:0000256" key="7">
    <source>
        <dbReference type="ARBA" id="ARBA00038093"/>
    </source>
</evidence>
<evidence type="ECO:0000313" key="10">
    <source>
        <dbReference type="EMBL" id="MBK9298100.1"/>
    </source>
</evidence>
<comment type="similarity">
    <text evidence="7 8">Belongs to the PINc/VapC protein family.</text>
</comment>
<comment type="function">
    <text evidence="8">Toxic component of a toxin-antitoxin (TA) system. An RNase.</text>
</comment>
<dbReference type="GO" id="GO:0000287">
    <property type="term" value="F:magnesium ion binding"/>
    <property type="evidence" value="ECO:0007669"/>
    <property type="project" value="UniProtKB-UniRule"/>
</dbReference>
<comment type="cofactor">
    <cofactor evidence="1 8">
        <name>Mg(2+)</name>
        <dbReference type="ChEBI" id="CHEBI:18420"/>
    </cofactor>
</comment>
<comment type="caution">
    <text evidence="10">The sequence shown here is derived from an EMBL/GenBank/DDBJ whole genome shotgun (WGS) entry which is preliminary data.</text>
</comment>
<dbReference type="Gene3D" id="3.40.50.1010">
    <property type="entry name" value="5'-nuclease"/>
    <property type="match status" value="1"/>
</dbReference>
<dbReference type="GO" id="GO:0016787">
    <property type="term" value="F:hydrolase activity"/>
    <property type="evidence" value="ECO:0007669"/>
    <property type="project" value="UniProtKB-KW"/>
</dbReference>
<name>A0A936ND33_9ACTN</name>
<dbReference type="HAMAP" id="MF_00265">
    <property type="entry name" value="VapC_Nob1"/>
    <property type="match status" value="1"/>
</dbReference>
<evidence type="ECO:0000256" key="2">
    <source>
        <dbReference type="ARBA" id="ARBA00022649"/>
    </source>
</evidence>
<dbReference type="EC" id="3.1.-.-" evidence="8"/>
<evidence type="ECO:0000259" key="9">
    <source>
        <dbReference type="Pfam" id="PF01850"/>
    </source>
</evidence>
<dbReference type="InterPro" id="IPR050556">
    <property type="entry name" value="Type_II_TA_system_RNase"/>
</dbReference>
<keyword evidence="6 8" id="KW-0460">Magnesium</keyword>
<keyword evidence="8" id="KW-0800">Toxin</keyword>